<dbReference type="PANTHER" id="PTHR11735">
    <property type="entry name" value="TRNA N6-ADENOSINE THREONYLCARBAMOYLTRANSFERASE"/>
    <property type="match status" value="1"/>
</dbReference>
<keyword evidence="10" id="KW-1185">Reference proteome</keyword>
<reference evidence="9 10" key="1">
    <citation type="submission" date="2024-03" db="EMBL/GenBank/DDBJ databases">
        <title>Genome-scale model development and genomic sequencing of the oleaginous clade Lipomyces.</title>
        <authorList>
            <consortium name="Lawrence Berkeley National Laboratory"/>
            <person name="Czajka J.J."/>
            <person name="Han Y."/>
            <person name="Kim J."/>
            <person name="Mondo S.J."/>
            <person name="Hofstad B.A."/>
            <person name="Robles A."/>
            <person name="Haridas S."/>
            <person name="Riley R."/>
            <person name="LaButti K."/>
            <person name="Pangilinan J."/>
            <person name="Andreopoulos W."/>
            <person name="Lipzen A."/>
            <person name="Yan J."/>
            <person name="Wang M."/>
            <person name="Ng V."/>
            <person name="Grigoriev I.V."/>
            <person name="Spatafora J.W."/>
            <person name="Magnuson J.K."/>
            <person name="Baker S.E."/>
            <person name="Pomraning K.R."/>
        </authorList>
    </citation>
    <scope>NUCLEOTIDE SEQUENCE [LARGE SCALE GENOMIC DNA]</scope>
    <source>
        <strain evidence="9 10">Phaff 52-87</strain>
    </source>
</reference>
<evidence type="ECO:0000256" key="7">
    <source>
        <dbReference type="SAM" id="MobiDB-lite"/>
    </source>
</evidence>
<dbReference type="Gene3D" id="3.30.420.40">
    <property type="match status" value="3"/>
</dbReference>
<dbReference type="HAMAP" id="MF_01445">
    <property type="entry name" value="TsaD"/>
    <property type="match status" value="1"/>
</dbReference>
<dbReference type="RefSeq" id="XP_064770858.1">
    <property type="nucleotide sequence ID" value="XM_064910245.1"/>
</dbReference>
<dbReference type="InterPro" id="IPR017861">
    <property type="entry name" value="KAE1/TsaD"/>
</dbReference>
<dbReference type="PROSITE" id="PS01016">
    <property type="entry name" value="GLYCOPROTEASE"/>
    <property type="match status" value="1"/>
</dbReference>
<name>A0ABR1FDC0_9ASCO</name>
<dbReference type="InterPro" id="IPR017860">
    <property type="entry name" value="Peptidase_M22_CS"/>
</dbReference>
<dbReference type="SUPFAM" id="SSF53067">
    <property type="entry name" value="Actin-like ATPase domain"/>
    <property type="match status" value="2"/>
</dbReference>
<dbReference type="EC" id="2.3.1.234" evidence="1"/>
<dbReference type="InterPro" id="IPR022450">
    <property type="entry name" value="TsaD"/>
</dbReference>
<evidence type="ECO:0000256" key="3">
    <source>
        <dbReference type="ARBA" id="ARBA00022694"/>
    </source>
</evidence>
<comment type="catalytic activity">
    <reaction evidence="6">
        <text>L-threonylcarbamoyladenylate + adenosine(37) in tRNA = N(6)-L-threonylcarbamoyladenosine(37) in tRNA + AMP + H(+)</text>
        <dbReference type="Rhea" id="RHEA:37059"/>
        <dbReference type="Rhea" id="RHEA-COMP:10162"/>
        <dbReference type="Rhea" id="RHEA-COMP:10163"/>
        <dbReference type="ChEBI" id="CHEBI:15378"/>
        <dbReference type="ChEBI" id="CHEBI:73682"/>
        <dbReference type="ChEBI" id="CHEBI:74411"/>
        <dbReference type="ChEBI" id="CHEBI:74418"/>
        <dbReference type="ChEBI" id="CHEBI:456215"/>
        <dbReference type="EC" id="2.3.1.234"/>
    </reaction>
</comment>
<dbReference type="InterPro" id="IPR000905">
    <property type="entry name" value="Gcp-like_dom"/>
</dbReference>
<dbReference type="EMBL" id="JBBJBU010000001">
    <property type="protein sequence ID" value="KAK7207825.1"/>
    <property type="molecule type" value="Genomic_DNA"/>
</dbReference>
<feature type="non-terminal residue" evidence="9">
    <location>
        <position position="1"/>
    </location>
</feature>
<comment type="caution">
    <text evidence="9">The sequence shown here is derived from an EMBL/GenBank/DDBJ whole genome shotgun (WGS) entry which is preliminary data.</text>
</comment>
<keyword evidence="2" id="KW-0808">Transferase</keyword>
<keyword evidence="5" id="KW-0012">Acyltransferase</keyword>
<dbReference type="Proteomes" id="UP001498771">
    <property type="component" value="Unassembled WGS sequence"/>
</dbReference>
<dbReference type="GeneID" id="90035757"/>
<dbReference type="Pfam" id="PF00814">
    <property type="entry name" value="TsaD"/>
    <property type="match status" value="1"/>
</dbReference>
<keyword evidence="3" id="KW-0819">tRNA processing</keyword>
<evidence type="ECO:0000256" key="1">
    <source>
        <dbReference type="ARBA" id="ARBA00012156"/>
    </source>
</evidence>
<sequence length="399" mass="44060">RTYIVLGIETSCDDTSVCLYDRRKGSLRPELLASLKIRADNSVDGGIVPTKALSHHQANLGILVQHLLSWRYPVIPDLICVTRGPGMRGSLAAGTEFAKGLAVALNIPIIGVHHMLGHLLSARMVYSRRKSHGVGIANFPYVTMLVSGGHTMLVLSRSLTDHEILADTVDIAIGDAIEKCARFIGLEMRQQNSYGPSLEQPETPPEELKSLSLNVAMRNKGTRTGSCAFSFAGYLPMVERSVQEVFGGNLDGISELQRAKIAYEIQQAMFTQIIERVKYVLDTKLDDEMKAKVKDIVLAGGVASNQELRHMFRTQLQTYSPYPNTDATKPDDTETGPGIPKYNIFSPPPALCTDNSEMIAWAGIELWESQKLRSELSMEPLPEWPLENFTTNVDGWTTE</sequence>
<evidence type="ECO:0000256" key="4">
    <source>
        <dbReference type="ARBA" id="ARBA00022723"/>
    </source>
</evidence>
<gene>
    <name evidence="9" type="ORF">BZA70DRAFT_232654</name>
</gene>
<feature type="non-terminal residue" evidence="9">
    <location>
        <position position="399"/>
    </location>
</feature>
<evidence type="ECO:0000313" key="9">
    <source>
        <dbReference type="EMBL" id="KAK7207825.1"/>
    </source>
</evidence>
<dbReference type="InterPro" id="IPR043129">
    <property type="entry name" value="ATPase_NBD"/>
</dbReference>
<protein>
    <recommendedName>
        <fullName evidence="1">N(6)-L-threonylcarbamoyladenine synthase</fullName>
        <ecNumber evidence="1">2.3.1.234</ecNumber>
    </recommendedName>
</protein>
<accession>A0ABR1FDC0</accession>
<feature type="region of interest" description="Disordered" evidence="7">
    <location>
        <begin position="319"/>
        <end position="340"/>
    </location>
</feature>
<dbReference type="PANTHER" id="PTHR11735:SF6">
    <property type="entry name" value="TRNA N6-ADENOSINE THREONYLCARBAMOYLTRANSFERASE, MITOCHONDRIAL"/>
    <property type="match status" value="1"/>
</dbReference>
<evidence type="ECO:0000313" key="10">
    <source>
        <dbReference type="Proteomes" id="UP001498771"/>
    </source>
</evidence>
<dbReference type="NCBIfam" id="TIGR00329">
    <property type="entry name" value="gcp_kae1"/>
    <property type="match status" value="1"/>
</dbReference>
<evidence type="ECO:0000256" key="2">
    <source>
        <dbReference type="ARBA" id="ARBA00022679"/>
    </source>
</evidence>
<dbReference type="PRINTS" id="PR00789">
    <property type="entry name" value="OSIALOPTASE"/>
</dbReference>
<keyword evidence="4" id="KW-0479">Metal-binding</keyword>
<organism evidence="9 10">
    <name type="scientific">Myxozyma melibiosi</name>
    <dbReference type="NCBI Taxonomy" id="54550"/>
    <lineage>
        <taxon>Eukaryota</taxon>
        <taxon>Fungi</taxon>
        <taxon>Dikarya</taxon>
        <taxon>Ascomycota</taxon>
        <taxon>Saccharomycotina</taxon>
        <taxon>Lipomycetes</taxon>
        <taxon>Lipomycetales</taxon>
        <taxon>Lipomycetaceae</taxon>
        <taxon>Myxozyma</taxon>
    </lineage>
</organism>
<evidence type="ECO:0000259" key="8">
    <source>
        <dbReference type="Pfam" id="PF00814"/>
    </source>
</evidence>
<evidence type="ECO:0000256" key="6">
    <source>
        <dbReference type="ARBA" id="ARBA00048117"/>
    </source>
</evidence>
<feature type="domain" description="Gcp-like" evidence="8">
    <location>
        <begin position="42"/>
        <end position="361"/>
    </location>
</feature>
<proteinExistence type="inferred from homology"/>
<evidence type="ECO:0000256" key="5">
    <source>
        <dbReference type="ARBA" id="ARBA00023315"/>
    </source>
</evidence>